<evidence type="ECO:0000313" key="2">
    <source>
        <dbReference type="EMBL" id="MBD8017406.1"/>
    </source>
</evidence>
<sequence length="113" mass="12572">MKYLLLFLLVLNISCGDKKLAEQQTEREISEAAPYDTIAVDSFSTGATSVDIAAQIRRSSLKYQDSLNKAKNEAAHAEQLKKAKEAEAKSAEKKKAAQNETKTEQKNEEQKQP</sequence>
<organism evidence="2 3">
    <name type="scientific">Kaistella pullorum</name>
    <dbReference type="NCBI Taxonomy" id="2763074"/>
    <lineage>
        <taxon>Bacteria</taxon>
        <taxon>Pseudomonadati</taxon>
        <taxon>Bacteroidota</taxon>
        <taxon>Flavobacteriia</taxon>
        <taxon>Flavobacteriales</taxon>
        <taxon>Weeksellaceae</taxon>
        <taxon>Chryseobacterium group</taxon>
        <taxon>Kaistella</taxon>
    </lineage>
</organism>
<evidence type="ECO:0000256" key="1">
    <source>
        <dbReference type="SAM" id="MobiDB-lite"/>
    </source>
</evidence>
<accession>A0ABR8WL38</accession>
<evidence type="ECO:0008006" key="4">
    <source>
        <dbReference type="Google" id="ProtNLM"/>
    </source>
</evidence>
<dbReference type="RefSeq" id="WP_251832610.1">
    <property type="nucleotide sequence ID" value="NZ_JACSPS010000001.1"/>
</dbReference>
<gene>
    <name evidence="2" type="ORF">H9628_02875</name>
</gene>
<name>A0ABR8WL38_9FLAO</name>
<reference evidence="2 3" key="1">
    <citation type="submission" date="2020-08" db="EMBL/GenBank/DDBJ databases">
        <title>A Genomic Blueprint of the Chicken Gut Microbiome.</title>
        <authorList>
            <person name="Gilroy R."/>
            <person name="Ravi A."/>
            <person name="Getino M."/>
            <person name="Pursley I."/>
            <person name="Horton D.L."/>
            <person name="Alikhan N.-F."/>
            <person name="Baker D."/>
            <person name="Gharbi K."/>
            <person name="Hall N."/>
            <person name="Watson M."/>
            <person name="Adriaenssens E.M."/>
            <person name="Foster-Nyarko E."/>
            <person name="Jarju S."/>
            <person name="Secka A."/>
            <person name="Antonio M."/>
            <person name="Oren A."/>
            <person name="Chaudhuri R."/>
            <person name="La Ragione R.M."/>
            <person name="Hildebrand F."/>
            <person name="Pallen M.J."/>
        </authorList>
    </citation>
    <scope>NUCLEOTIDE SEQUENCE [LARGE SCALE GENOMIC DNA]</scope>
    <source>
        <strain evidence="2 3">Sa1CVA4</strain>
    </source>
</reference>
<dbReference type="Proteomes" id="UP000626242">
    <property type="component" value="Unassembled WGS sequence"/>
</dbReference>
<feature type="region of interest" description="Disordered" evidence="1">
    <location>
        <begin position="68"/>
        <end position="113"/>
    </location>
</feature>
<protein>
    <recommendedName>
        <fullName evidence="4">Lipoprotein</fullName>
    </recommendedName>
</protein>
<proteinExistence type="predicted"/>
<dbReference type="EMBL" id="JACSPS010000001">
    <property type="protein sequence ID" value="MBD8017406.1"/>
    <property type="molecule type" value="Genomic_DNA"/>
</dbReference>
<keyword evidence="3" id="KW-1185">Reference proteome</keyword>
<evidence type="ECO:0000313" key="3">
    <source>
        <dbReference type="Proteomes" id="UP000626242"/>
    </source>
</evidence>
<comment type="caution">
    <text evidence="2">The sequence shown here is derived from an EMBL/GenBank/DDBJ whole genome shotgun (WGS) entry which is preliminary data.</text>
</comment>